<keyword evidence="5" id="KW-1185">Reference proteome</keyword>
<dbReference type="InterPro" id="IPR036291">
    <property type="entry name" value="NAD(P)-bd_dom_sf"/>
</dbReference>
<name>A0A518CVR4_9BACT</name>
<dbReference type="SMART" id="SM00822">
    <property type="entry name" value="PKS_KR"/>
    <property type="match status" value="1"/>
</dbReference>
<dbReference type="GO" id="GO:0004316">
    <property type="term" value="F:3-oxoacyl-[acyl-carrier-protein] reductase (NADPH) activity"/>
    <property type="evidence" value="ECO:0007669"/>
    <property type="project" value="UniProtKB-EC"/>
</dbReference>
<dbReference type="Pfam" id="PF13561">
    <property type="entry name" value="adh_short_C2"/>
    <property type="match status" value="1"/>
</dbReference>
<comment type="similarity">
    <text evidence="1">Belongs to the short-chain dehydrogenases/reductases (SDR) family.</text>
</comment>
<dbReference type="Proteomes" id="UP000319342">
    <property type="component" value="Chromosome"/>
</dbReference>
<protein>
    <submittedName>
        <fullName evidence="4">3-oxoacyl-[acyl-carrier-protein] reductase FabG</fullName>
        <ecNumber evidence="4">1.1.1.100</ecNumber>
    </submittedName>
</protein>
<accession>A0A518CVR4</accession>
<dbReference type="OrthoDB" id="9803333at2"/>
<dbReference type="PANTHER" id="PTHR42760">
    <property type="entry name" value="SHORT-CHAIN DEHYDROGENASES/REDUCTASES FAMILY MEMBER"/>
    <property type="match status" value="1"/>
</dbReference>
<dbReference type="PANTHER" id="PTHR42760:SF133">
    <property type="entry name" value="3-OXOACYL-[ACYL-CARRIER-PROTEIN] REDUCTASE"/>
    <property type="match status" value="1"/>
</dbReference>
<dbReference type="AlphaFoldDB" id="A0A518CVR4"/>
<reference evidence="4 5" key="1">
    <citation type="submission" date="2019-02" db="EMBL/GenBank/DDBJ databases">
        <title>Deep-cultivation of Planctomycetes and their phenomic and genomic characterization uncovers novel biology.</title>
        <authorList>
            <person name="Wiegand S."/>
            <person name="Jogler M."/>
            <person name="Boedeker C."/>
            <person name="Pinto D."/>
            <person name="Vollmers J."/>
            <person name="Rivas-Marin E."/>
            <person name="Kohn T."/>
            <person name="Peeters S.H."/>
            <person name="Heuer A."/>
            <person name="Rast P."/>
            <person name="Oberbeckmann S."/>
            <person name="Bunk B."/>
            <person name="Jeske O."/>
            <person name="Meyerdierks A."/>
            <person name="Storesund J.E."/>
            <person name="Kallscheuer N."/>
            <person name="Luecker S."/>
            <person name="Lage O.M."/>
            <person name="Pohl T."/>
            <person name="Merkel B.J."/>
            <person name="Hornburger P."/>
            <person name="Mueller R.-W."/>
            <person name="Bruemmer F."/>
            <person name="Labrenz M."/>
            <person name="Spormann A.M."/>
            <person name="Op den Camp H."/>
            <person name="Overmann J."/>
            <person name="Amann R."/>
            <person name="Jetten M.S.M."/>
            <person name="Mascher T."/>
            <person name="Medema M.H."/>
            <person name="Devos D.P."/>
            <person name="Kaster A.-K."/>
            <person name="Ovreas L."/>
            <person name="Rohde M."/>
            <person name="Galperin M.Y."/>
            <person name="Jogler C."/>
        </authorList>
    </citation>
    <scope>NUCLEOTIDE SEQUENCE [LARGE SCALE GENOMIC DNA]</scope>
    <source>
        <strain evidence="4 5">Pla163</strain>
    </source>
</reference>
<dbReference type="GO" id="GO:0006633">
    <property type="term" value="P:fatty acid biosynthetic process"/>
    <property type="evidence" value="ECO:0007669"/>
    <property type="project" value="TreeGrafter"/>
</dbReference>
<dbReference type="InterPro" id="IPR002347">
    <property type="entry name" value="SDR_fam"/>
</dbReference>
<dbReference type="SUPFAM" id="SSF51735">
    <property type="entry name" value="NAD(P)-binding Rossmann-fold domains"/>
    <property type="match status" value="1"/>
</dbReference>
<feature type="domain" description="Ketoreductase" evidence="3">
    <location>
        <begin position="8"/>
        <end position="168"/>
    </location>
</feature>
<proteinExistence type="inferred from homology"/>
<evidence type="ECO:0000256" key="2">
    <source>
        <dbReference type="ARBA" id="ARBA00023002"/>
    </source>
</evidence>
<dbReference type="PRINTS" id="PR00081">
    <property type="entry name" value="GDHRDH"/>
</dbReference>
<dbReference type="GO" id="GO:0048038">
    <property type="term" value="F:quinone binding"/>
    <property type="evidence" value="ECO:0007669"/>
    <property type="project" value="TreeGrafter"/>
</dbReference>
<organism evidence="4 5">
    <name type="scientific">Rohdeia mirabilis</name>
    <dbReference type="NCBI Taxonomy" id="2528008"/>
    <lineage>
        <taxon>Bacteria</taxon>
        <taxon>Pseudomonadati</taxon>
        <taxon>Planctomycetota</taxon>
        <taxon>Planctomycetia</taxon>
        <taxon>Planctomycetia incertae sedis</taxon>
        <taxon>Rohdeia</taxon>
    </lineage>
</organism>
<dbReference type="FunFam" id="3.40.50.720:FF:000084">
    <property type="entry name" value="Short-chain dehydrogenase reductase"/>
    <property type="match status" value="1"/>
</dbReference>
<evidence type="ECO:0000313" key="4">
    <source>
        <dbReference type="EMBL" id="QDU83300.1"/>
    </source>
</evidence>
<evidence type="ECO:0000259" key="3">
    <source>
        <dbReference type="SMART" id="SM00822"/>
    </source>
</evidence>
<keyword evidence="2 4" id="KW-0560">Oxidoreductase</keyword>
<dbReference type="RefSeq" id="WP_145182750.1">
    <property type="nucleotide sequence ID" value="NZ_CP036290.1"/>
</dbReference>
<evidence type="ECO:0000313" key="5">
    <source>
        <dbReference type="Proteomes" id="UP000319342"/>
    </source>
</evidence>
<dbReference type="Gene3D" id="3.40.50.720">
    <property type="entry name" value="NAD(P)-binding Rossmann-like Domain"/>
    <property type="match status" value="1"/>
</dbReference>
<evidence type="ECO:0000256" key="1">
    <source>
        <dbReference type="ARBA" id="ARBA00006484"/>
    </source>
</evidence>
<gene>
    <name evidence="4" type="primary">fabG_1</name>
    <name evidence="4" type="ORF">Pla163_03980</name>
</gene>
<dbReference type="EC" id="1.1.1.100" evidence="4"/>
<dbReference type="InterPro" id="IPR057326">
    <property type="entry name" value="KR_dom"/>
</dbReference>
<sequence length="248" mass="25111">MTQPNDHPVHFVVGAAGGIGSALCLALAESGAQLVLAGRRAEPLERLAAQLGARSVVLDATDPAAVDSAVAAAAKEFGRLDGLVNLAGSILLKPAHRTSPEEFQETLAQNLTTAFNCVRAGANAMLRTGGSIVLLSTAAARTGLANHDAIAAAKGGVMGLTLSAAASYAPRGIRVNTVAPGLVDTPLAAPILENEASAKASTAMHALGRLGRPDDVARAIQWLLDPANDWVTGQVLGVDGGLGTVRPR</sequence>
<dbReference type="EMBL" id="CP036290">
    <property type="protein sequence ID" value="QDU83300.1"/>
    <property type="molecule type" value="Genomic_DNA"/>
</dbReference>
<dbReference type="CDD" id="cd05233">
    <property type="entry name" value="SDR_c"/>
    <property type="match status" value="1"/>
</dbReference>